<protein>
    <recommendedName>
        <fullName evidence="3">Long-subunit fatty acid transport protein</fullName>
    </recommendedName>
</protein>
<dbReference type="RefSeq" id="WP_254154295.1">
    <property type="nucleotide sequence ID" value="NZ_JAHESD010000029.1"/>
</dbReference>
<dbReference type="EMBL" id="JAHESD010000029">
    <property type="protein sequence ID" value="MBT1704338.1"/>
    <property type="molecule type" value="Genomic_DNA"/>
</dbReference>
<proteinExistence type="predicted"/>
<dbReference type="Gene3D" id="2.40.160.60">
    <property type="entry name" value="Outer membrane protein transport protein (OMPP1/FadL/TodX)"/>
    <property type="match status" value="1"/>
</dbReference>
<evidence type="ECO:0008006" key="3">
    <source>
        <dbReference type="Google" id="ProtNLM"/>
    </source>
</evidence>
<dbReference type="Proteomes" id="UP000772618">
    <property type="component" value="Unassembled WGS sequence"/>
</dbReference>
<evidence type="ECO:0000313" key="1">
    <source>
        <dbReference type="EMBL" id="MBT1704338.1"/>
    </source>
</evidence>
<organism evidence="1 2">
    <name type="scientific">Chryseosolibacter indicus</name>
    <dbReference type="NCBI Taxonomy" id="2782351"/>
    <lineage>
        <taxon>Bacteria</taxon>
        <taxon>Pseudomonadati</taxon>
        <taxon>Bacteroidota</taxon>
        <taxon>Cytophagia</taxon>
        <taxon>Cytophagales</taxon>
        <taxon>Chryseotaleaceae</taxon>
        <taxon>Chryseosolibacter</taxon>
    </lineage>
</organism>
<sequence length="504" mass="55404">MSKLSLRYFLIVTVLLSGFNVYSQSYAERGFLFSQVAPPGSARIQALGGSQIALGGDYSSALSNPAGLGMYNRNEFTFSTALSSHSANTNYLGNKNSESKSVFNIPGISYVGKLGNEKDGFLGGAVGVSFSRRNDYNRSIRIGGFNANNSIIDYFIDQANGRNTDQFDEGALNYNTPTGLAYFNYLIGSKSILNPPGPANEYFTDAGYPEQLEETEVKGASNQWSISYGANFHDKFFIGGGVGITTIRYQSERNFQESFNSDTLEYLNLVENLDIKGTGINATLGAIARPVDFLQIGVSYTTPTVYSMSQNYDASMSSIWNNFDYYGDGSEILGDNSNDPIFTDIVTSEYRLTVPSRLSAGIALISKYGFITGDVEMTNPGNTKYRADTRGISYASENDDIKAVYTSSLNYRFGAEYRFSIFRLRAGYGVQGNTYKDYIDSSNNIRTISGGFGIRKKEFYIDFALVNRQGDTLYQPYTFSDGSGPISDQTIKTTTGMLTFGFIF</sequence>
<gene>
    <name evidence="1" type="ORF">KK060_13670</name>
</gene>
<name>A0ABS5VSC2_9BACT</name>
<comment type="caution">
    <text evidence="1">The sequence shown here is derived from an EMBL/GenBank/DDBJ whole genome shotgun (WGS) entry which is preliminary data.</text>
</comment>
<accession>A0ABS5VSC2</accession>
<keyword evidence="2" id="KW-1185">Reference proteome</keyword>
<reference evidence="1 2" key="1">
    <citation type="submission" date="2021-05" db="EMBL/GenBank/DDBJ databases">
        <title>A Polyphasic approach of four new species of the genus Ohtaekwangia: Ohtaekwangia histidinii sp. nov., Ohtaekwangia cretensis sp. nov., Ohtaekwangia indiensis sp. nov., Ohtaekwangia reichenbachii sp. nov. from diverse environment.</title>
        <authorList>
            <person name="Octaviana S."/>
        </authorList>
    </citation>
    <scope>NUCLEOTIDE SEQUENCE [LARGE SCALE GENOMIC DNA]</scope>
    <source>
        <strain evidence="1 2">PWU20</strain>
    </source>
</reference>
<evidence type="ECO:0000313" key="2">
    <source>
        <dbReference type="Proteomes" id="UP000772618"/>
    </source>
</evidence>
<dbReference type="SUPFAM" id="SSF56935">
    <property type="entry name" value="Porins"/>
    <property type="match status" value="1"/>
</dbReference>